<dbReference type="PANTHER" id="PTHR36930:SF1">
    <property type="entry name" value="MOSC DOMAIN-CONTAINING PROTEIN"/>
    <property type="match status" value="1"/>
</dbReference>
<dbReference type="Pfam" id="PF03473">
    <property type="entry name" value="MOSC"/>
    <property type="match status" value="1"/>
</dbReference>
<feature type="domain" description="MOSC" evidence="1">
    <location>
        <begin position="44"/>
        <end position="168"/>
    </location>
</feature>
<dbReference type="GO" id="GO:0030151">
    <property type="term" value="F:molybdenum ion binding"/>
    <property type="evidence" value="ECO:0007669"/>
    <property type="project" value="InterPro"/>
</dbReference>
<accession>D5EQB4</accession>
<dbReference type="Proteomes" id="UP000000925">
    <property type="component" value="Chromosome"/>
</dbReference>
<dbReference type="AlphaFoldDB" id="D5EQB4"/>
<dbReference type="RefSeq" id="WP_013042606.1">
    <property type="nucleotide sequence ID" value="NC_014008.1"/>
</dbReference>
<protein>
    <recommendedName>
        <fullName evidence="1">MOSC domain-containing protein</fullName>
    </recommendedName>
</protein>
<dbReference type="GO" id="GO:0003824">
    <property type="term" value="F:catalytic activity"/>
    <property type="evidence" value="ECO:0007669"/>
    <property type="project" value="InterPro"/>
</dbReference>
<dbReference type="EMBL" id="CP001998">
    <property type="protein sequence ID" value="ADE53882.1"/>
    <property type="molecule type" value="Genomic_DNA"/>
</dbReference>
<dbReference type="HOGENOM" id="CLU_104911_1_0_0"/>
<sequence length="168" mass="19015">MPSDTTPTSEQPDLNRLRVKAIYISKGHDFVGRHGKGRLNHGIQQVDTIECVAGSGLVGDRYFNHKEDFKGQITFFDWTTYQRIQRDFDLPNLDATIFRRNVLTVGLDLNTLIGKRFTLQGIEFEGSEECRPCYWMDEATGKKGVEQALKGFGGLRARILSSGMLRVD</sequence>
<dbReference type="eggNOG" id="COG2258">
    <property type="taxonomic scope" value="Bacteria"/>
</dbReference>
<dbReference type="Gene3D" id="2.40.33.20">
    <property type="entry name" value="PK beta-barrel domain-like"/>
    <property type="match status" value="1"/>
</dbReference>
<gene>
    <name evidence="2" type="ordered locus">Caka_0859</name>
</gene>
<evidence type="ECO:0000259" key="1">
    <source>
        <dbReference type="PROSITE" id="PS51340"/>
    </source>
</evidence>
<dbReference type="GO" id="GO:0030170">
    <property type="term" value="F:pyridoxal phosphate binding"/>
    <property type="evidence" value="ECO:0007669"/>
    <property type="project" value="InterPro"/>
</dbReference>
<organism evidence="2 3">
    <name type="scientific">Coraliomargarita akajimensis (strain DSM 45221 / IAM 15411 / JCM 23193 / KCTC 12865 / 04OKA010-24)</name>
    <dbReference type="NCBI Taxonomy" id="583355"/>
    <lineage>
        <taxon>Bacteria</taxon>
        <taxon>Pseudomonadati</taxon>
        <taxon>Verrucomicrobiota</taxon>
        <taxon>Opitutia</taxon>
        <taxon>Puniceicoccales</taxon>
        <taxon>Coraliomargaritaceae</taxon>
        <taxon>Coraliomargarita</taxon>
    </lineage>
</organism>
<dbReference type="PANTHER" id="PTHR36930">
    <property type="entry name" value="METAL-SULFUR CLUSTER BIOSYNTHESIS PROTEINS YUAD-RELATED"/>
    <property type="match status" value="1"/>
</dbReference>
<dbReference type="STRING" id="583355.Caka_0859"/>
<evidence type="ECO:0000313" key="3">
    <source>
        <dbReference type="Proteomes" id="UP000000925"/>
    </source>
</evidence>
<proteinExistence type="predicted"/>
<dbReference type="InterPro" id="IPR005302">
    <property type="entry name" value="MoCF_Sase_C"/>
</dbReference>
<dbReference type="InterPro" id="IPR011037">
    <property type="entry name" value="Pyrv_Knase-like_insert_dom_sf"/>
</dbReference>
<dbReference type="PROSITE" id="PS51340">
    <property type="entry name" value="MOSC"/>
    <property type="match status" value="1"/>
</dbReference>
<reference evidence="2 3" key="1">
    <citation type="journal article" date="2010" name="Stand. Genomic Sci.">
        <title>Complete genome sequence of Coraliomargarita akajimensis type strain (04OKA010-24).</title>
        <authorList>
            <person name="Mavromatis K."/>
            <person name="Abt B."/>
            <person name="Brambilla E."/>
            <person name="Lapidus A."/>
            <person name="Copeland A."/>
            <person name="Deshpande S."/>
            <person name="Nolan M."/>
            <person name="Lucas S."/>
            <person name="Tice H."/>
            <person name="Cheng J.F."/>
            <person name="Han C."/>
            <person name="Detter J.C."/>
            <person name="Woyke T."/>
            <person name="Goodwin L."/>
            <person name="Pitluck S."/>
            <person name="Held B."/>
            <person name="Brettin T."/>
            <person name="Tapia R."/>
            <person name="Ivanova N."/>
            <person name="Mikhailova N."/>
            <person name="Pati A."/>
            <person name="Liolios K."/>
            <person name="Chen A."/>
            <person name="Palaniappan K."/>
            <person name="Land M."/>
            <person name="Hauser L."/>
            <person name="Chang Y.J."/>
            <person name="Jeffries C.D."/>
            <person name="Rohde M."/>
            <person name="Goker M."/>
            <person name="Bristow J."/>
            <person name="Eisen J.A."/>
            <person name="Markowitz V."/>
            <person name="Hugenholtz P."/>
            <person name="Klenk H.P."/>
            <person name="Kyrpides N.C."/>
        </authorList>
    </citation>
    <scope>NUCLEOTIDE SEQUENCE [LARGE SCALE GENOMIC DNA]</scope>
    <source>
        <strain evidence="3">DSM 45221 / IAM 15411 / JCM 23193 / KCTC 12865</strain>
    </source>
</reference>
<dbReference type="KEGG" id="caa:Caka_0859"/>
<name>D5EQB4_CORAD</name>
<keyword evidence="3" id="KW-1185">Reference proteome</keyword>
<dbReference type="SUPFAM" id="SSF50800">
    <property type="entry name" value="PK beta-barrel domain-like"/>
    <property type="match status" value="1"/>
</dbReference>
<dbReference type="OrthoDB" id="192945at2"/>
<evidence type="ECO:0000313" key="2">
    <source>
        <dbReference type="EMBL" id="ADE53882.1"/>
    </source>
</evidence>
<dbReference type="InterPro" id="IPR052716">
    <property type="entry name" value="MOSC_domain"/>
</dbReference>